<keyword evidence="3" id="KW-1185">Reference proteome</keyword>
<dbReference type="Proteomes" id="UP000002698">
    <property type="component" value="Chromosome"/>
</dbReference>
<dbReference type="RefSeq" id="WP_011322512.1">
    <property type="nucleotide sequence ID" value="NC_007426.1"/>
</dbReference>
<dbReference type="AlphaFoldDB" id="A0A1U7EV46"/>
<dbReference type="STRING" id="348780.NP_1574A"/>
<feature type="region of interest" description="Disordered" evidence="1">
    <location>
        <begin position="211"/>
        <end position="231"/>
    </location>
</feature>
<gene>
    <name evidence="2" type="ordered locus">NP_1574A</name>
</gene>
<evidence type="ECO:0000313" key="2">
    <source>
        <dbReference type="EMBL" id="CAI48878.1"/>
    </source>
</evidence>
<sequence length="244" mass="26230">MSDHYVGAVVRDGEWLAAAYTESGYDHAAVFEGIGELWTRYEESAVRIAVDAPVGLAADAAPRPNERAARQLLGDRADAIVGAPVREATRKQRYRAAARTHERKTGERLDEAAFERSSTAAAVDAFLDAIDEARPAIVEAHPELCYRAFAGEPMENPPDVAAGYAERMRTLASFERDGPPTVQSVAEATEGHRLPIPAVIDAVALGLTVRPGPGTLRSLPADPPTDDRGLPMRYVYRSATPLGA</sequence>
<protein>
    <submittedName>
        <fullName evidence="2">DUF429 family protein</fullName>
    </submittedName>
</protein>
<reference evidence="2 3" key="1">
    <citation type="journal article" date="2005" name="Genome Res.">
        <title>Living with two extremes: conclusions from the genome sequence of Natronomonas pharaonis.</title>
        <authorList>
            <person name="Falb M."/>
            <person name="Pfeiffer F."/>
            <person name="Palm P."/>
            <person name="Rodewald K."/>
            <person name="Hickmann V."/>
            <person name="Tittor J."/>
            <person name="Oesterhelt D."/>
        </authorList>
    </citation>
    <scope>NUCLEOTIDE SEQUENCE [LARGE SCALE GENOMIC DNA]</scope>
    <source>
        <strain evidence="3">ATCC 35678 / DSM 2160 / CIP 103997 / JCM 8858 / NBRC 14720 / NCIMB 2260 / Gabara</strain>
    </source>
</reference>
<organism evidence="2 3">
    <name type="scientific">Natronomonas pharaonis (strain ATCC 35678 / DSM 2160 / CIP 103997 / JCM 8858 / NBRC 14720 / NCIMB 2260 / Gabara)</name>
    <name type="common">Halobacterium pharaonis</name>
    <dbReference type="NCBI Taxonomy" id="348780"/>
    <lineage>
        <taxon>Archaea</taxon>
        <taxon>Methanobacteriati</taxon>
        <taxon>Methanobacteriota</taxon>
        <taxon>Stenosarchaea group</taxon>
        <taxon>Halobacteria</taxon>
        <taxon>Halobacteriales</taxon>
        <taxon>Natronomonadaceae</taxon>
        <taxon>Natronomonas</taxon>
    </lineage>
</organism>
<dbReference type="KEGG" id="nph:NP_1574A"/>
<dbReference type="GeneID" id="3701190"/>
<dbReference type="InterPro" id="IPR007362">
    <property type="entry name" value="DUF429"/>
</dbReference>
<proteinExistence type="predicted"/>
<dbReference type="eggNOG" id="arCOG04711">
    <property type="taxonomic scope" value="Archaea"/>
</dbReference>
<evidence type="ECO:0000313" key="3">
    <source>
        <dbReference type="Proteomes" id="UP000002698"/>
    </source>
</evidence>
<evidence type="ECO:0000256" key="1">
    <source>
        <dbReference type="SAM" id="MobiDB-lite"/>
    </source>
</evidence>
<dbReference type="EMBL" id="CR936257">
    <property type="protein sequence ID" value="CAI48878.1"/>
    <property type="molecule type" value="Genomic_DNA"/>
</dbReference>
<accession>A0A1U7EV46</accession>
<dbReference type="HOGENOM" id="CLU_080977_1_0_2"/>
<dbReference type="OrthoDB" id="132880at2157"/>
<dbReference type="Pfam" id="PF04250">
    <property type="entry name" value="DUF429"/>
    <property type="match status" value="1"/>
</dbReference>
<dbReference type="EnsemblBacteria" id="CAI48878">
    <property type="protein sequence ID" value="CAI48878"/>
    <property type="gene ID" value="NP_1574A"/>
</dbReference>
<name>A0A1U7EV46_NATPD</name>